<name>A0A7C3PGV9_9CYAN</name>
<comment type="caution">
    <text evidence="1">The sequence shown here is derived from an EMBL/GenBank/DDBJ whole genome shotgun (WGS) entry which is preliminary data.</text>
</comment>
<gene>
    <name evidence="1" type="ORF">ENR64_24580</name>
</gene>
<sequence>MKPHQYRHQIFRWKTANDPIARYRLHIEAIALSGESIHRAQWEFETFRGLLTFLNRHFPEIDAGSIQFQVA</sequence>
<reference evidence="1" key="1">
    <citation type="journal article" date="2020" name="mSystems">
        <title>Genome- and Community-Level Interaction Insights into Carbon Utilization and Element Cycling Functions of Hydrothermarchaeota in Hydrothermal Sediment.</title>
        <authorList>
            <person name="Zhou Z."/>
            <person name="Liu Y."/>
            <person name="Xu W."/>
            <person name="Pan J."/>
            <person name="Luo Z.H."/>
            <person name="Li M."/>
        </authorList>
    </citation>
    <scope>NUCLEOTIDE SEQUENCE [LARGE SCALE GENOMIC DNA]</scope>
    <source>
        <strain evidence="1">SpSt-418</strain>
    </source>
</reference>
<dbReference type="AlphaFoldDB" id="A0A7C3PGV9"/>
<dbReference type="EMBL" id="DSRU01000347">
    <property type="protein sequence ID" value="HFN00873.1"/>
    <property type="molecule type" value="Genomic_DNA"/>
</dbReference>
<evidence type="ECO:0000313" key="1">
    <source>
        <dbReference type="EMBL" id="HFN00873.1"/>
    </source>
</evidence>
<protein>
    <submittedName>
        <fullName evidence="1">Uncharacterized protein</fullName>
    </submittedName>
</protein>
<proteinExistence type="predicted"/>
<organism evidence="1">
    <name type="scientific">Oscillatoriales cyanobacterium SpSt-418</name>
    <dbReference type="NCBI Taxonomy" id="2282169"/>
    <lineage>
        <taxon>Bacteria</taxon>
        <taxon>Bacillati</taxon>
        <taxon>Cyanobacteriota</taxon>
        <taxon>Cyanophyceae</taxon>
        <taxon>Oscillatoriophycideae</taxon>
        <taxon>Oscillatoriales</taxon>
    </lineage>
</organism>
<accession>A0A7C3PGV9</accession>